<name>A0AAN6IIB6_9EURO</name>
<dbReference type="SMART" id="SM00066">
    <property type="entry name" value="GAL4"/>
    <property type="match status" value="1"/>
</dbReference>
<dbReference type="CDD" id="cd12148">
    <property type="entry name" value="fungal_TF_MHR"/>
    <property type="match status" value="1"/>
</dbReference>
<evidence type="ECO:0000256" key="1">
    <source>
        <dbReference type="ARBA" id="ARBA00022723"/>
    </source>
</evidence>
<evidence type="ECO:0000313" key="13">
    <source>
        <dbReference type="Proteomes" id="UP001203852"/>
    </source>
</evidence>
<dbReference type="InterPro" id="IPR036864">
    <property type="entry name" value="Zn2-C6_fun-type_DNA-bd_sf"/>
</dbReference>
<dbReference type="GO" id="GO:0006351">
    <property type="term" value="P:DNA-templated transcription"/>
    <property type="evidence" value="ECO:0007669"/>
    <property type="project" value="InterPro"/>
</dbReference>
<dbReference type="GO" id="GO:0003677">
    <property type="term" value="F:DNA binding"/>
    <property type="evidence" value="ECO:0007669"/>
    <property type="project" value="UniProtKB-KW"/>
</dbReference>
<dbReference type="PANTHER" id="PTHR47663:SF2">
    <property type="entry name" value="ARABINOLYTIC TRANSCRIPTIONAL ACTIVATOR ARAR-RELATED"/>
    <property type="match status" value="1"/>
</dbReference>
<keyword evidence="7" id="KW-0539">Nucleus</keyword>
<keyword evidence="2 8" id="KW-0863">Zinc-finger</keyword>
<evidence type="ECO:0000256" key="6">
    <source>
        <dbReference type="ARBA" id="ARBA00023163"/>
    </source>
</evidence>
<feature type="domain" description="Zn(2)-C6 fungal-type" evidence="10">
    <location>
        <begin position="156"/>
        <end position="185"/>
    </location>
</feature>
<evidence type="ECO:0000256" key="9">
    <source>
        <dbReference type="SAM" id="MobiDB-lite"/>
    </source>
</evidence>
<dbReference type="InterPro" id="IPR007219">
    <property type="entry name" value="XnlR_reg_dom"/>
</dbReference>
<evidence type="ECO:0000256" key="8">
    <source>
        <dbReference type="PROSITE-ProRule" id="PRU00042"/>
    </source>
</evidence>
<protein>
    <submittedName>
        <fullName evidence="12">Fungal-specific transcription factor domain-containing protein</fullName>
    </submittedName>
</protein>
<evidence type="ECO:0000256" key="5">
    <source>
        <dbReference type="ARBA" id="ARBA00023125"/>
    </source>
</evidence>
<dbReference type="GO" id="GO:0008270">
    <property type="term" value="F:zinc ion binding"/>
    <property type="evidence" value="ECO:0007669"/>
    <property type="project" value="UniProtKB-KW"/>
</dbReference>
<dbReference type="GO" id="GO:0000981">
    <property type="term" value="F:DNA-binding transcription factor activity, RNA polymerase II-specific"/>
    <property type="evidence" value="ECO:0007669"/>
    <property type="project" value="InterPro"/>
</dbReference>
<dbReference type="InterPro" id="IPR051439">
    <property type="entry name" value="XlnR/Xlr1"/>
</dbReference>
<feature type="compositionally biased region" description="Polar residues" evidence="9">
    <location>
        <begin position="198"/>
        <end position="209"/>
    </location>
</feature>
<evidence type="ECO:0000259" key="11">
    <source>
        <dbReference type="PROSITE" id="PS50157"/>
    </source>
</evidence>
<evidence type="ECO:0000256" key="7">
    <source>
        <dbReference type="ARBA" id="ARBA00023242"/>
    </source>
</evidence>
<keyword evidence="13" id="KW-1185">Reference proteome</keyword>
<feature type="domain" description="C2H2-type" evidence="11">
    <location>
        <begin position="115"/>
        <end position="145"/>
    </location>
</feature>
<dbReference type="PANTHER" id="PTHR47663">
    <property type="entry name" value="XYLANOLYTIC TRANSCRIPTIONAL ACTIVATOR XLNR-RELATED"/>
    <property type="match status" value="1"/>
</dbReference>
<dbReference type="Pfam" id="PF00096">
    <property type="entry name" value="zf-C2H2"/>
    <property type="match status" value="1"/>
</dbReference>
<sequence length="904" mass="100182">MPATSLSGVPSTRKLGSTCTWYLAPRNQELHALLTATLPENTLPLSFLDVSKVLLVSWISQWVLSIAETSSLADDGHLYCSTRRRVRCAIHLCCLTYVSQMVFQKTARRRTPAEAPCPKCGRCFSRNDSLSRHMKTHVSHGNQRPVHRIIQDKFRACSGCRRAKIRCTGSLPCARCDQLKYECRYDQNRRDQKPLAGTSPSRTSPTTQVVPDLQDTLPPSATSAPMLDDQGSVLPGTVAQIEGLLSKPSNNTGDADLFHLSYPESTTSALPLGLVWDSDARTVAFDNGGDLSGGPSTYVSPTMHVLDPYSYKLPSLAGSQEAPTPSSQALSHCRYPILQYLSPFTDRDFGSSLACDLLDTYFSSAFSSRMHPTCHHIHNFILRKCDILDPVSPRQTHPALLASMLFVAALSDKALGLFSGPEERDRVCKYLSRLTYRLLNPSRYEPLVTQEDLGLSPAGVSDAGWTNDELRRVLDPQQESNGLPVAWGTDYVMALIHVSSVISGSEKKAASIRWWSIAFNLARDMKLNQEVESYVMPHTRGASLPNVTCKCSSNETEDSTGEVHREERRRTWWLLFLMDRHLALCYNRPLALLEAECRNLLLPLDDVTWQSGAQPHSHGTRADGPRCMLLPSGKGRLHGPPNTCSGLGLFGFFLPLMTITGHLLDFNRAKSDPVVAAASSSMWTVQEHRIMRRLDIYQTTLDEHTARGASQQDSDEGSAWEGQTADSADVNEDKHVAKLVHGYSSHICHVLQILVGSKWDPVCLFEDADFFTSSETFSQSMFHTMAAAECVKTVILAFDEDVSFMPYFFGIQLLHGSLLLLLVAFRLLGNSGDAVLAGLEAVIRATEACYITLPTDYQRQFRNVMRSATALAKGRRNNPSDTEKQLAFVLARYRWSRNGAGLAR</sequence>
<dbReference type="PROSITE" id="PS50157">
    <property type="entry name" value="ZINC_FINGER_C2H2_2"/>
    <property type="match status" value="1"/>
</dbReference>
<dbReference type="SMART" id="SM00906">
    <property type="entry name" value="Fungal_trans"/>
    <property type="match status" value="1"/>
</dbReference>
<dbReference type="SUPFAM" id="SSF57701">
    <property type="entry name" value="Zn2/Cys6 DNA-binding domain"/>
    <property type="match status" value="1"/>
</dbReference>
<proteinExistence type="predicted"/>
<dbReference type="FunFam" id="3.30.160.60:FF:000446">
    <property type="entry name" value="Zinc finger protein"/>
    <property type="match status" value="1"/>
</dbReference>
<dbReference type="PROSITE" id="PS50048">
    <property type="entry name" value="ZN2_CY6_FUNGAL_2"/>
    <property type="match status" value="1"/>
</dbReference>
<evidence type="ECO:0000313" key="12">
    <source>
        <dbReference type="EMBL" id="KAI1618518.1"/>
    </source>
</evidence>
<comment type="caution">
    <text evidence="12">The sequence shown here is derived from an EMBL/GenBank/DDBJ whole genome shotgun (WGS) entry which is preliminary data.</text>
</comment>
<gene>
    <name evidence="12" type="ORF">EDD36DRAFT_34031</name>
</gene>
<dbReference type="SMART" id="SM00355">
    <property type="entry name" value="ZnF_C2H2"/>
    <property type="match status" value="1"/>
</dbReference>
<dbReference type="Proteomes" id="UP001203852">
    <property type="component" value="Unassembled WGS sequence"/>
</dbReference>
<keyword evidence="4" id="KW-0805">Transcription regulation</keyword>
<evidence type="ECO:0000256" key="2">
    <source>
        <dbReference type="ARBA" id="ARBA00022771"/>
    </source>
</evidence>
<dbReference type="PROSITE" id="PS00028">
    <property type="entry name" value="ZINC_FINGER_C2H2_1"/>
    <property type="match status" value="1"/>
</dbReference>
<keyword evidence="1" id="KW-0479">Metal-binding</keyword>
<dbReference type="EMBL" id="MU404350">
    <property type="protein sequence ID" value="KAI1618518.1"/>
    <property type="molecule type" value="Genomic_DNA"/>
</dbReference>
<keyword evidence="6" id="KW-0804">Transcription</keyword>
<dbReference type="Pfam" id="PF00172">
    <property type="entry name" value="Zn_clus"/>
    <property type="match status" value="1"/>
</dbReference>
<dbReference type="Gene3D" id="4.10.240.10">
    <property type="entry name" value="Zn(2)-C6 fungal-type DNA-binding domain"/>
    <property type="match status" value="1"/>
</dbReference>
<dbReference type="Gene3D" id="3.30.160.60">
    <property type="entry name" value="Classic Zinc Finger"/>
    <property type="match status" value="1"/>
</dbReference>
<organism evidence="12 13">
    <name type="scientific">Exophiala viscosa</name>
    <dbReference type="NCBI Taxonomy" id="2486360"/>
    <lineage>
        <taxon>Eukaryota</taxon>
        <taxon>Fungi</taxon>
        <taxon>Dikarya</taxon>
        <taxon>Ascomycota</taxon>
        <taxon>Pezizomycotina</taxon>
        <taxon>Eurotiomycetes</taxon>
        <taxon>Chaetothyriomycetidae</taxon>
        <taxon>Chaetothyriales</taxon>
        <taxon>Herpotrichiellaceae</taxon>
        <taxon>Exophiala</taxon>
    </lineage>
</organism>
<dbReference type="Pfam" id="PF04082">
    <property type="entry name" value="Fungal_trans"/>
    <property type="match status" value="1"/>
</dbReference>
<keyword evidence="5" id="KW-0238">DNA-binding</keyword>
<dbReference type="PROSITE" id="PS00463">
    <property type="entry name" value="ZN2_CY6_FUNGAL_1"/>
    <property type="match status" value="1"/>
</dbReference>
<dbReference type="AlphaFoldDB" id="A0AAN6IIB6"/>
<dbReference type="CDD" id="cd00067">
    <property type="entry name" value="GAL4"/>
    <property type="match status" value="1"/>
</dbReference>
<dbReference type="InterPro" id="IPR013087">
    <property type="entry name" value="Znf_C2H2_type"/>
</dbReference>
<feature type="region of interest" description="Disordered" evidence="9">
    <location>
        <begin position="705"/>
        <end position="727"/>
    </location>
</feature>
<accession>A0AAN6IIB6</accession>
<feature type="region of interest" description="Disordered" evidence="9">
    <location>
        <begin position="191"/>
        <end position="231"/>
    </location>
</feature>
<evidence type="ECO:0000256" key="3">
    <source>
        <dbReference type="ARBA" id="ARBA00022833"/>
    </source>
</evidence>
<keyword evidence="3" id="KW-0862">Zinc</keyword>
<evidence type="ECO:0000256" key="4">
    <source>
        <dbReference type="ARBA" id="ARBA00023015"/>
    </source>
</evidence>
<dbReference type="InterPro" id="IPR001138">
    <property type="entry name" value="Zn2Cys6_DnaBD"/>
</dbReference>
<reference evidence="12" key="1">
    <citation type="journal article" date="2022" name="bioRxiv">
        <title>Deciphering the potential niche of two novel black yeast fungi from a biological soil crust based on their genomes, phenotypes, and melanin regulation.</title>
        <authorList>
            <consortium name="DOE Joint Genome Institute"/>
            <person name="Carr E.C."/>
            <person name="Barton Q."/>
            <person name="Grambo S."/>
            <person name="Sullivan M."/>
            <person name="Renfro C.M."/>
            <person name="Kuo A."/>
            <person name="Pangilinan J."/>
            <person name="Lipzen A."/>
            <person name="Keymanesh K."/>
            <person name="Savage E."/>
            <person name="Barry K."/>
            <person name="Grigoriev I.V."/>
            <person name="Riekhof W.R."/>
            <person name="Harris S.S."/>
        </authorList>
    </citation>
    <scope>NUCLEOTIDE SEQUENCE</scope>
    <source>
        <strain evidence="12">JF 03-4F</strain>
    </source>
</reference>
<evidence type="ECO:0000259" key="10">
    <source>
        <dbReference type="PROSITE" id="PS50048"/>
    </source>
</evidence>